<proteinExistence type="predicted"/>
<evidence type="ECO:0008006" key="3">
    <source>
        <dbReference type="Google" id="ProtNLM"/>
    </source>
</evidence>
<reference evidence="1 2" key="1">
    <citation type="submission" date="2018-04" db="EMBL/GenBank/DDBJ databases">
        <title>The genome of golden apple snail Pomacea canaliculata provides insight into stress tolerance and invasive adaptation.</title>
        <authorList>
            <person name="Liu C."/>
            <person name="Liu B."/>
            <person name="Ren Y."/>
            <person name="Zhang Y."/>
            <person name="Wang H."/>
            <person name="Li S."/>
            <person name="Jiang F."/>
            <person name="Yin L."/>
            <person name="Zhang G."/>
            <person name="Qian W."/>
            <person name="Fan W."/>
        </authorList>
    </citation>
    <scope>NUCLEOTIDE SEQUENCE [LARGE SCALE GENOMIC DNA]</scope>
    <source>
        <strain evidence="1">SZHN2017</strain>
        <tissue evidence="1">Muscle</tissue>
    </source>
</reference>
<comment type="caution">
    <text evidence="1">The sequence shown here is derived from an EMBL/GenBank/DDBJ whole genome shotgun (WGS) entry which is preliminary data.</text>
</comment>
<sequence length="222" mass="25733">MAEDVELQNLVKITVKTLDLNSDPFQVTAVSQNGNVCAEQVHRKACTLAGLQVSSWPYFTLLEQGKQPIRRYRNGDFIKVHGSDLYLSKWCFQTSLEEDLINNDPCAAHLIFLQARHDLETGKLHLQDKEREKLERCTENDIEAEFQYTLLCQRQPDYQSLYIHQCRLLKKVSTSFVMQEEKLQLSFHADMITTTPDGMIITWENGVYDQAKARNFQETSRI</sequence>
<dbReference type="Gene3D" id="1.20.80.60">
    <property type="match status" value="1"/>
</dbReference>
<accession>A0A2T7NM82</accession>
<gene>
    <name evidence="1" type="ORF">C0Q70_18076</name>
</gene>
<dbReference type="EMBL" id="PZQS01000011">
    <property type="protein sequence ID" value="PVD22268.1"/>
    <property type="molecule type" value="Genomic_DNA"/>
</dbReference>
<keyword evidence="2" id="KW-1185">Reference proteome</keyword>
<dbReference type="OrthoDB" id="6022170at2759"/>
<dbReference type="Proteomes" id="UP000245119">
    <property type="component" value="Linkage Group LG11"/>
</dbReference>
<protein>
    <recommendedName>
        <fullName evidence="3">FERM domain-containing protein</fullName>
    </recommendedName>
</protein>
<evidence type="ECO:0000313" key="2">
    <source>
        <dbReference type="Proteomes" id="UP000245119"/>
    </source>
</evidence>
<organism evidence="1 2">
    <name type="scientific">Pomacea canaliculata</name>
    <name type="common">Golden apple snail</name>
    <dbReference type="NCBI Taxonomy" id="400727"/>
    <lineage>
        <taxon>Eukaryota</taxon>
        <taxon>Metazoa</taxon>
        <taxon>Spiralia</taxon>
        <taxon>Lophotrochozoa</taxon>
        <taxon>Mollusca</taxon>
        <taxon>Gastropoda</taxon>
        <taxon>Caenogastropoda</taxon>
        <taxon>Architaenioglossa</taxon>
        <taxon>Ampullarioidea</taxon>
        <taxon>Ampullariidae</taxon>
        <taxon>Pomacea</taxon>
    </lineage>
</organism>
<evidence type="ECO:0000313" key="1">
    <source>
        <dbReference type="EMBL" id="PVD22268.1"/>
    </source>
</evidence>
<dbReference type="AlphaFoldDB" id="A0A2T7NM82"/>
<name>A0A2T7NM82_POMCA</name>